<dbReference type="OMA" id="ASNTWDY"/>
<keyword evidence="5" id="KW-0804">Transcription</keyword>
<gene>
    <name evidence="11" type="primary">MYB48_3</name>
    <name evidence="11" type="ORF">A4A49_00116</name>
</gene>
<dbReference type="SMART" id="SM00717">
    <property type="entry name" value="SANT"/>
    <property type="match status" value="2"/>
</dbReference>
<evidence type="ECO:0000256" key="3">
    <source>
        <dbReference type="ARBA" id="ARBA00023015"/>
    </source>
</evidence>
<feature type="domain" description="Myb-like" evidence="9">
    <location>
        <begin position="4"/>
        <end position="56"/>
    </location>
</feature>
<dbReference type="InterPro" id="IPR001005">
    <property type="entry name" value="SANT/Myb"/>
</dbReference>
<feature type="domain" description="HTH myb-type" evidence="10">
    <location>
        <begin position="4"/>
        <end position="56"/>
    </location>
</feature>
<keyword evidence="12" id="KW-1185">Reference proteome</keyword>
<dbReference type="SMR" id="A0A1J6IP19"/>
<feature type="region of interest" description="Disordered" evidence="8">
    <location>
        <begin position="108"/>
        <end position="151"/>
    </location>
</feature>
<dbReference type="InterPro" id="IPR044676">
    <property type="entry name" value="EOBI/EOBII-like_plant"/>
</dbReference>
<dbReference type="Gene3D" id="1.10.10.60">
    <property type="entry name" value="Homeodomain-like"/>
    <property type="match status" value="2"/>
</dbReference>
<dbReference type="PROSITE" id="PS51294">
    <property type="entry name" value="HTH_MYB"/>
    <property type="match status" value="2"/>
</dbReference>
<dbReference type="Gramene" id="OIT02296">
    <property type="protein sequence ID" value="OIT02296"/>
    <property type="gene ID" value="A4A49_00116"/>
</dbReference>
<dbReference type="FunFam" id="1.10.10.60:FF:000011">
    <property type="entry name" value="Myb transcription factor"/>
    <property type="match status" value="1"/>
</dbReference>
<name>A0A1J6IP19_NICAT</name>
<comment type="function">
    <text evidence="7">Transcription factor.</text>
</comment>
<feature type="domain" description="HTH myb-type" evidence="10">
    <location>
        <begin position="57"/>
        <end position="111"/>
    </location>
</feature>
<dbReference type="Pfam" id="PF00249">
    <property type="entry name" value="Myb_DNA-binding"/>
    <property type="match status" value="2"/>
</dbReference>
<evidence type="ECO:0000256" key="4">
    <source>
        <dbReference type="ARBA" id="ARBA00023125"/>
    </source>
</evidence>
<dbReference type="InterPro" id="IPR009057">
    <property type="entry name" value="Homeodomain-like_sf"/>
</dbReference>
<dbReference type="PROSITE" id="PS50090">
    <property type="entry name" value="MYB_LIKE"/>
    <property type="match status" value="2"/>
</dbReference>
<dbReference type="GO" id="GO:0003700">
    <property type="term" value="F:DNA-binding transcription factor activity"/>
    <property type="evidence" value="ECO:0007669"/>
    <property type="project" value="InterPro"/>
</dbReference>
<dbReference type="Proteomes" id="UP000187609">
    <property type="component" value="Unassembled WGS sequence"/>
</dbReference>
<dbReference type="PANTHER" id="PTHR45675">
    <property type="entry name" value="MYB TRANSCRIPTION FACTOR-RELATED-RELATED"/>
    <property type="match status" value="1"/>
</dbReference>
<evidence type="ECO:0000259" key="10">
    <source>
        <dbReference type="PROSITE" id="PS51294"/>
    </source>
</evidence>
<comment type="caution">
    <text evidence="11">The sequence shown here is derived from an EMBL/GenBank/DDBJ whole genome shotgun (WGS) entry which is preliminary data.</text>
</comment>
<keyword evidence="3" id="KW-0805">Transcription regulation</keyword>
<accession>A0A1J6IP19</accession>
<sequence length="238" mass="27661">MVQEEIIRKGPWTEQEDVQLVFYVKMFGDRRWDFLAKVSGLKRTGKSCRLRWVNYLNPALKRGKMTPQEEHLVLQLHSKYGNRWSKIAGKLPGRTDNEIKNYWRTHMRKQAQDQRNKNKASISPSSSFSNSSSNSSANSPTVDSMPVNEQNERNSNGVLEHLQLAAGENKVYDHELGEKNMMVYSIDDIWKDVQSSEDTDQTMNKLPVMASPLWDYCPDSLWMTDYYYDNQDISFFTG</sequence>
<dbReference type="CDD" id="cd00167">
    <property type="entry name" value="SANT"/>
    <property type="match status" value="2"/>
</dbReference>
<dbReference type="OrthoDB" id="2143914at2759"/>
<dbReference type="KEGG" id="nau:109227056"/>
<feature type="domain" description="Myb-like" evidence="9">
    <location>
        <begin position="57"/>
        <end position="107"/>
    </location>
</feature>
<evidence type="ECO:0000256" key="2">
    <source>
        <dbReference type="ARBA" id="ARBA00022737"/>
    </source>
</evidence>
<dbReference type="GO" id="GO:0010597">
    <property type="term" value="P:green leaf volatile biosynthetic process"/>
    <property type="evidence" value="ECO:0007669"/>
    <property type="project" value="UniProtKB-ARBA"/>
</dbReference>
<evidence type="ECO:0000313" key="11">
    <source>
        <dbReference type="EMBL" id="OIT02296.1"/>
    </source>
</evidence>
<evidence type="ECO:0000313" key="12">
    <source>
        <dbReference type="Proteomes" id="UP000187609"/>
    </source>
</evidence>
<organism evidence="11 12">
    <name type="scientific">Nicotiana attenuata</name>
    <name type="common">Coyote tobacco</name>
    <dbReference type="NCBI Taxonomy" id="49451"/>
    <lineage>
        <taxon>Eukaryota</taxon>
        <taxon>Viridiplantae</taxon>
        <taxon>Streptophyta</taxon>
        <taxon>Embryophyta</taxon>
        <taxon>Tracheophyta</taxon>
        <taxon>Spermatophyta</taxon>
        <taxon>Magnoliopsida</taxon>
        <taxon>eudicotyledons</taxon>
        <taxon>Gunneridae</taxon>
        <taxon>Pentapetalae</taxon>
        <taxon>asterids</taxon>
        <taxon>lamiids</taxon>
        <taxon>Solanales</taxon>
        <taxon>Solanaceae</taxon>
        <taxon>Nicotianoideae</taxon>
        <taxon>Nicotianeae</taxon>
        <taxon>Nicotiana</taxon>
    </lineage>
</organism>
<keyword evidence="4" id="KW-0238">DNA-binding</keyword>
<dbReference type="FunFam" id="1.10.10.60:FF:000259">
    <property type="entry name" value="MYB transcription factor"/>
    <property type="match status" value="1"/>
</dbReference>
<evidence type="ECO:0000259" key="9">
    <source>
        <dbReference type="PROSITE" id="PS50090"/>
    </source>
</evidence>
<dbReference type="SUPFAM" id="SSF46689">
    <property type="entry name" value="Homeodomain-like"/>
    <property type="match status" value="1"/>
</dbReference>
<keyword evidence="2" id="KW-0677">Repeat</keyword>
<dbReference type="EMBL" id="MJEQ01037188">
    <property type="protein sequence ID" value="OIT02296.1"/>
    <property type="molecule type" value="Genomic_DNA"/>
</dbReference>
<dbReference type="AlphaFoldDB" id="A0A1J6IP19"/>
<reference evidence="11" key="1">
    <citation type="submission" date="2016-11" db="EMBL/GenBank/DDBJ databases">
        <title>The genome of Nicotiana attenuata.</title>
        <authorList>
            <person name="Xu S."/>
            <person name="Brockmoeller T."/>
            <person name="Gaquerel E."/>
            <person name="Navarro A."/>
            <person name="Kuhl H."/>
            <person name="Gase K."/>
            <person name="Ling Z."/>
            <person name="Zhou W."/>
            <person name="Kreitzer C."/>
            <person name="Stanke M."/>
            <person name="Tang H."/>
            <person name="Lyons E."/>
            <person name="Pandey P."/>
            <person name="Pandey S.P."/>
            <person name="Timmermann B."/>
            <person name="Baldwin I.T."/>
        </authorList>
    </citation>
    <scope>NUCLEOTIDE SEQUENCE [LARGE SCALE GENOMIC DNA]</scope>
    <source>
        <strain evidence="11">UT</strain>
    </source>
</reference>
<keyword evidence="6" id="KW-0539">Nucleus</keyword>
<protein>
    <submittedName>
        <fullName evidence="11">Transcription factor myb48</fullName>
    </submittedName>
</protein>
<dbReference type="PANTHER" id="PTHR45675:SF59">
    <property type="entry name" value="TRANSCRIPTION FACTOR MYB48-LIKE"/>
    <property type="match status" value="1"/>
</dbReference>
<dbReference type="GO" id="GO:0005634">
    <property type="term" value="C:nucleus"/>
    <property type="evidence" value="ECO:0007669"/>
    <property type="project" value="UniProtKB-SubCell"/>
</dbReference>
<evidence type="ECO:0000256" key="6">
    <source>
        <dbReference type="ARBA" id="ARBA00023242"/>
    </source>
</evidence>
<evidence type="ECO:0000256" key="7">
    <source>
        <dbReference type="ARBA" id="ARBA00057804"/>
    </source>
</evidence>
<comment type="subcellular location">
    <subcellularLocation>
        <location evidence="1">Nucleus</location>
    </subcellularLocation>
</comment>
<evidence type="ECO:0000256" key="1">
    <source>
        <dbReference type="ARBA" id="ARBA00004123"/>
    </source>
</evidence>
<proteinExistence type="predicted"/>
<feature type="compositionally biased region" description="Low complexity" evidence="8">
    <location>
        <begin position="119"/>
        <end position="140"/>
    </location>
</feature>
<evidence type="ECO:0000256" key="8">
    <source>
        <dbReference type="SAM" id="MobiDB-lite"/>
    </source>
</evidence>
<evidence type="ECO:0000256" key="5">
    <source>
        <dbReference type="ARBA" id="ARBA00023163"/>
    </source>
</evidence>
<dbReference type="GO" id="GO:0000976">
    <property type="term" value="F:transcription cis-regulatory region binding"/>
    <property type="evidence" value="ECO:0007669"/>
    <property type="project" value="UniProtKB-ARBA"/>
</dbReference>
<dbReference type="InterPro" id="IPR017930">
    <property type="entry name" value="Myb_dom"/>
</dbReference>
<dbReference type="GeneID" id="109227056"/>